<name>A0A938YRA6_9ACTN</name>
<reference evidence="8" key="1">
    <citation type="submission" date="2021-01" db="EMBL/GenBank/DDBJ databases">
        <title>KCTC 19127 draft genome.</title>
        <authorList>
            <person name="An D."/>
        </authorList>
    </citation>
    <scope>NUCLEOTIDE SEQUENCE</scope>
    <source>
        <strain evidence="8">KCTC 19127</strain>
    </source>
</reference>
<evidence type="ECO:0000313" key="8">
    <source>
        <dbReference type="EMBL" id="MBM9478002.1"/>
    </source>
</evidence>
<gene>
    <name evidence="8" type="ORF">JL107_16255</name>
</gene>
<organism evidence="8 9">
    <name type="scientific">Nakamurella flavida</name>
    <dbReference type="NCBI Taxonomy" id="363630"/>
    <lineage>
        <taxon>Bacteria</taxon>
        <taxon>Bacillati</taxon>
        <taxon>Actinomycetota</taxon>
        <taxon>Actinomycetes</taxon>
        <taxon>Nakamurellales</taxon>
        <taxon>Nakamurellaceae</taxon>
        <taxon>Nakamurella</taxon>
    </lineage>
</organism>
<dbReference type="InterPro" id="IPR041581">
    <property type="entry name" value="Glyoxalase_6"/>
</dbReference>
<dbReference type="PANTHER" id="PTHR45458">
    <property type="entry name" value="SHORT-CHAIN DEHYDROGENASE/REDUCTASE SDR"/>
    <property type="match status" value="1"/>
</dbReference>
<dbReference type="InterPro" id="IPR036291">
    <property type="entry name" value="NAD(P)-bd_dom_sf"/>
</dbReference>
<feature type="domain" description="Glyoxalase-like" evidence="7">
    <location>
        <begin position="373"/>
        <end position="476"/>
    </location>
</feature>
<evidence type="ECO:0000256" key="2">
    <source>
        <dbReference type="ARBA" id="ARBA00006472"/>
    </source>
</evidence>
<dbReference type="PRINTS" id="PR00081">
    <property type="entry name" value="GDHRDH"/>
</dbReference>
<evidence type="ECO:0000256" key="6">
    <source>
        <dbReference type="SAM" id="MobiDB-lite"/>
    </source>
</evidence>
<dbReference type="Gene3D" id="3.30.1360.20">
    <property type="entry name" value="Transcriptional coactivator/pterin dehydratase"/>
    <property type="match status" value="1"/>
</dbReference>
<feature type="region of interest" description="Disordered" evidence="6">
    <location>
        <begin position="229"/>
        <end position="251"/>
    </location>
</feature>
<keyword evidence="9" id="KW-1185">Reference proteome</keyword>
<dbReference type="SUPFAM" id="SSF51735">
    <property type="entry name" value="NAD(P)-binding Rossmann-fold domains"/>
    <property type="match status" value="1"/>
</dbReference>
<dbReference type="SUPFAM" id="SSF54593">
    <property type="entry name" value="Glyoxalase/Bleomycin resistance protein/Dihydroxybiphenyl dioxygenase"/>
    <property type="match status" value="1"/>
</dbReference>
<evidence type="ECO:0000256" key="1">
    <source>
        <dbReference type="ARBA" id="ARBA00001554"/>
    </source>
</evidence>
<dbReference type="Proteomes" id="UP000663801">
    <property type="component" value="Unassembled WGS sequence"/>
</dbReference>
<dbReference type="AlphaFoldDB" id="A0A938YRA6"/>
<dbReference type="EMBL" id="JAERWL010000014">
    <property type="protein sequence ID" value="MBM9478002.1"/>
    <property type="molecule type" value="Genomic_DNA"/>
</dbReference>
<dbReference type="Pfam" id="PF18029">
    <property type="entry name" value="Glyoxalase_6"/>
    <property type="match status" value="1"/>
</dbReference>
<dbReference type="SUPFAM" id="SSF55248">
    <property type="entry name" value="PCD-like"/>
    <property type="match status" value="1"/>
</dbReference>
<evidence type="ECO:0000259" key="7">
    <source>
        <dbReference type="Pfam" id="PF18029"/>
    </source>
</evidence>
<dbReference type="GO" id="GO:0008124">
    <property type="term" value="F:4-alpha-hydroxytetrahydrobiopterin dehydratase activity"/>
    <property type="evidence" value="ECO:0007669"/>
    <property type="project" value="UniProtKB-EC"/>
</dbReference>
<dbReference type="InterPro" id="IPR036428">
    <property type="entry name" value="PCD_sf"/>
</dbReference>
<dbReference type="RefSeq" id="WP_205258119.1">
    <property type="nucleotide sequence ID" value="NZ_BAAAPV010000002.1"/>
</dbReference>
<dbReference type="PANTHER" id="PTHR45458:SF1">
    <property type="entry name" value="SHORT CHAIN DEHYDROGENASE"/>
    <property type="match status" value="1"/>
</dbReference>
<dbReference type="InterPro" id="IPR052184">
    <property type="entry name" value="SDR_enzymes"/>
</dbReference>
<dbReference type="Gene3D" id="3.40.50.720">
    <property type="entry name" value="NAD(P)-binding Rossmann-like Domain"/>
    <property type="match status" value="1"/>
</dbReference>
<comment type="catalytic activity">
    <reaction evidence="1">
        <text>(4aS,6R)-4a-hydroxy-L-erythro-5,6,7,8-tetrahydrobiopterin = (6R)-L-erythro-6,7-dihydrobiopterin + H2O</text>
        <dbReference type="Rhea" id="RHEA:11920"/>
        <dbReference type="ChEBI" id="CHEBI:15377"/>
        <dbReference type="ChEBI" id="CHEBI:15642"/>
        <dbReference type="ChEBI" id="CHEBI:43120"/>
        <dbReference type="EC" id="4.2.1.96"/>
    </reaction>
</comment>
<sequence>MTGAQRPPATTHPAVLVVGASRGLGAAVVEEYAGRGAQVVATVRGDAPTPVQEVADRAGGAVEIEHVDISRPGEISDLARRLGGRRFDLLFVVAGIQLAAADASAASSSDADFTAMMITNVLGAIRAVEELGELVDPAGTIAVMSSGQGSITNNTTGGFEIYRATKAALNQLMRSYAARRAGEARTLLLMAPGWVKHRTGRGGCAVDRPGQHPAARRHRGRLARAHRTALPGPERGHPPLVTGAGVPSRRDGLPRFGPGGVEQSAMDRLGNQRIADARLTDWRKLAQGLAARFVLDGPGAAPAFVSEIHAVAEDVVAHADVRLARGVVDIALCTRVDGRWVTDRDVELARAISAVAAARGARPAPAEVTQLELALDTVREEAVAPFWAALLTGSTDNRVYDSVFDPTDRIPSAWFQRTDLPGPVPQRWHFDLWLAPEAAAGRIAAAVAAGGTVVDDAGAPAFTVLADADGNRVCVCTSLGRG</sequence>
<comment type="caution">
    <text evidence="8">The sequence shown here is derived from an EMBL/GenBank/DDBJ whole genome shotgun (WGS) entry which is preliminary data.</text>
</comment>
<accession>A0A938YRA6</accession>
<dbReference type="InterPro" id="IPR001533">
    <property type="entry name" value="Pterin_deHydtase"/>
</dbReference>
<evidence type="ECO:0000313" key="9">
    <source>
        <dbReference type="Proteomes" id="UP000663801"/>
    </source>
</evidence>
<dbReference type="Gene3D" id="3.10.180.10">
    <property type="entry name" value="2,3-Dihydroxybiphenyl 1,2-Dioxygenase, domain 1"/>
    <property type="match status" value="1"/>
</dbReference>
<dbReference type="GO" id="GO:0016616">
    <property type="term" value="F:oxidoreductase activity, acting on the CH-OH group of donors, NAD or NADP as acceptor"/>
    <property type="evidence" value="ECO:0007669"/>
    <property type="project" value="TreeGrafter"/>
</dbReference>
<dbReference type="Pfam" id="PF00106">
    <property type="entry name" value="adh_short"/>
    <property type="match status" value="1"/>
</dbReference>
<dbReference type="InterPro" id="IPR002347">
    <property type="entry name" value="SDR_fam"/>
</dbReference>
<evidence type="ECO:0000256" key="3">
    <source>
        <dbReference type="ARBA" id="ARBA00013252"/>
    </source>
</evidence>
<proteinExistence type="inferred from homology"/>
<dbReference type="Pfam" id="PF01329">
    <property type="entry name" value="Pterin_4a"/>
    <property type="match status" value="1"/>
</dbReference>
<protein>
    <recommendedName>
        <fullName evidence="4">Putative pterin-4-alpha-carbinolamine dehydratase</fullName>
        <ecNumber evidence="3">4.2.1.96</ecNumber>
    </recommendedName>
</protein>
<dbReference type="EC" id="4.2.1.96" evidence="3"/>
<evidence type="ECO:0000256" key="4">
    <source>
        <dbReference type="ARBA" id="ARBA00021735"/>
    </source>
</evidence>
<dbReference type="InterPro" id="IPR029068">
    <property type="entry name" value="Glyas_Bleomycin-R_OHBP_Dase"/>
</dbReference>
<comment type="similarity">
    <text evidence="2">Belongs to the pterin-4-alpha-carbinolamine dehydratase family.</text>
</comment>
<dbReference type="GO" id="GO:0006729">
    <property type="term" value="P:tetrahydrobiopterin biosynthetic process"/>
    <property type="evidence" value="ECO:0007669"/>
    <property type="project" value="InterPro"/>
</dbReference>
<keyword evidence="5" id="KW-0456">Lyase</keyword>
<evidence type="ECO:0000256" key="5">
    <source>
        <dbReference type="ARBA" id="ARBA00023239"/>
    </source>
</evidence>